<dbReference type="RefSeq" id="XP_003739994.1">
    <property type="nucleotide sequence ID" value="XM_003739946.2"/>
</dbReference>
<dbReference type="GeneID" id="100908349"/>
<proteinExistence type="predicted"/>
<organism evidence="1 2">
    <name type="scientific">Galendromus occidentalis</name>
    <name type="common">western predatory mite</name>
    <dbReference type="NCBI Taxonomy" id="34638"/>
    <lineage>
        <taxon>Eukaryota</taxon>
        <taxon>Metazoa</taxon>
        <taxon>Ecdysozoa</taxon>
        <taxon>Arthropoda</taxon>
        <taxon>Chelicerata</taxon>
        <taxon>Arachnida</taxon>
        <taxon>Acari</taxon>
        <taxon>Parasitiformes</taxon>
        <taxon>Mesostigmata</taxon>
        <taxon>Gamasina</taxon>
        <taxon>Phytoseioidea</taxon>
        <taxon>Phytoseiidae</taxon>
        <taxon>Typhlodrominae</taxon>
        <taxon>Galendromus</taxon>
    </lineage>
</organism>
<evidence type="ECO:0000313" key="1">
    <source>
        <dbReference type="Proteomes" id="UP000694867"/>
    </source>
</evidence>
<evidence type="ECO:0000313" key="2">
    <source>
        <dbReference type="RefSeq" id="XP_003739994.1"/>
    </source>
</evidence>
<dbReference type="RefSeq" id="XP_003739996.1">
    <property type="nucleotide sequence ID" value="XM_003739948.2"/>
</dbReference>
<accession>A0AAJ6VVL7</accession>
<dbReference type="Proteomes" id="UP000694867">
    <property type="component" value="Unplaced"/>
</dbReference>
<keyword evidence="1" id="KW-1185">Reference proteome</keyword>
<gene>
    <name evidence="2" type="primary">LOC100908349</name>
    <name evidence="3" type="synonym">LOC100908583</name>
</gene>
<dbReference type="AlphaFoldDB" id="A0AAJ6VVL7"/>
<reference evidence="2 3" key="1">
    <citation type="submission" date="2025-04" db="UniProtKB">
        <authorList>
            <consortium name="RefSeq"/>
        </authorList>
    </citation>
    <scope>IDENTIFICATION</scope>
</reference>
<sequence>MSNSGLAWHMISFHPGATWTSLRGPRNPSMIVRNFVLQKKTLLRENTAGLLVTAFWKDLGNCIPSRKRPFLHYQVVLRGARTDEDRIQTEAILTDLGENQIFPALCRLRPSDKLKQMLIYFPIEALYKRKFASPSEELAFALTLLPENNPALNLINDRLRLPS</sequence>
<dbReference type="GeneID" id="100908583"/>
<dbReference type="KEGG" id="goe:100908349"/>
<evidence type="ECO:0000313" key="3">
    <source>
        <dbReference type="RefSeq" id="XP_003739996.1"/>
    </source>
</evidence>
<name>A0AAJ6VVL7_9ACAR</name>
<dbReference type="KEGG" id="goe:100908583"/>
<protein>
    <submittedName>
        <fullName evidence="2">Uncharacterized protein LOC100908349 isoform X1</fullName>
    </submittedName>
    <submittedName>
        <fullName evidence="3">Uncharacterized protein LOC100908583 isoform X1</fullName>
    </submittedName>
</protein>